<gene>
    <name evidence="2" type="ORF">D0469_06455</name>
</gene>
<proteinExistence type="predicted"/>
<sequence length="75" mass="9465">MCLRWCFRVSFLIISWGGFRSFRYRFFILFLFFFSFFSLLFYFFFCFIGHLILWRILNPIHRGHHYKNNKGRNCD</sequence>
<dbReference type="EMBL" id="QVTE01000015">
    <property type="protein sequence ID" value="RFU70564.1"/>
    <property type="molecule type" value="Genomic_DNA"/>
</dbReference>
<evidence type="ECO:0000256" key="1">
    <source>
        <dbReference type="SAM" id="Phobius"/>
    </source>
</evidence>
<protein>
    <submittedName>
        <fullName evidence="2">Uncharacterized protein</fullName>
    </submittedName>
</protein>
<evidence type="ECO:0000313" key="3">
    <source>
        <dbReference type="Proteomes" id="UP000264541"/>
    </source>
</evidence>
<comment type="caution">
    <text evidence="2">The sequence shown here is derived from an EMBL/GenBank/DDBJ whole genome shotgun (WGS) entry which is preliminary data.</text>
</comment>
<accession>A0A372LSP5</accession>
<dbReference type="Proteomes" id="UP000264541">
    <property type="component" value="Unassembled WGS sequence"/>
</dbReference>
<feature type="transmembrane region" description="Helical" evidence="1">
    <location>
        <begin position="26"/>
        <end position="53"/>
    </location>
</feature>
<keyword evidence="1" id="KW-0812">Transmembrane</keyword>
<keyword evidence="3" id="KW-1185">Reference proteome</keyword>
<reference evidence="2 3" key="1">
    <citation type="submission" date="2018-08" db="EMBL/GenBank/DDBJ databases">
        <title>Bacillus chawlae sp. nov., Bacillus glennii sp. nov., and Bacillus saganii sp. nov. Isolated from the Vehicle Assembly Building at Kennedy Space Center where the Viking Spacecraft were Assembled.</title>
        <authorList>
            <person name="Seuylemezian A."/>
            <person name="Vaishampayan P."/>
        </authorList>
    </citation>
    <scope>NUCLEOTIDE SEQUENCE [LARGE SCALE GENOMIC DNA]</scope>
    <source>
        <strain evidence="2 3">V47-23a</strain>
    </source>
</reference>
<keyword evidence="1" id="KW-1133">Transmembrane helix</keyword>
<keyword evidence="1" id="KW-0472">Membrane</keyword>
<name>A0A372LSP5_9BACI</name>
<dbReference type="AlphaFoldDB" id="A0A372LSP5"/>
<evidence type="ECO:0000313" key="2">
    <source>
        <dbReference type="EMBL" id="RFU70564.1"/>
    </source>
</evidence>
<organism evidence="2 3">
    <name type="scientific">Peribacillus saganii</name>
    <dbReference type="NCBI Taxonomy" id="2303992"/>
    <lineage>
        <taxon>Bacteria</taxon>
        <taxon>Bacillati</taxon>
        <taxon>Bacillota</taxon>
        <taxon>Bacilli</taxon>
        <taxon>Bacillales</taxon>
        <taxon>Bacillaceae</taxon>
        <taxon>Peribacillus</taxon>
    </lineage>
</organism>